<evidence type="ECO:0000256" key="3">
    <source>
        <dbReference type="ARBA" id="ARBA00021096"/>
    </source>
</evidence>
<feature type="domain" description="NADH-Ubiquinone oxidoreductase (complex I) chain 5 N-terminal" evidence="10">
    <location>
        <begin position="43"/>
        <end position="84"/>
    </location>
</feature>
<feature type="transmembrane region" description="Helical" evidence="8">
    <location>
        <begin position="406"/>
        <end position="426"/>
    </location>
</feature>
<evidence type="ECO:0000256" key="4">
    <source>
        <dbReference type="ARBA" id="ARBA00022692"/>
    </source>
</evidence>
<dbReference type="GO" id="GO:0016020">
    <property type="term" value="C:membrane"/>
    <property type="evidence" value="ECO:0007669"/>
    <property type="project" value="UniProtKB-SubCell"/>
</dbReference>
<dbReference type="GO" id="GO:0003954">
    <property type="term" value="F:NADH dehydrogenase activity"/>
    <property type="evidence" value="ECO:0007669"/>
    <property type="project" value="TreeGrafter"/>
</dbReference>
<dbReference type="GO" id="GO:0015990">
    <property type="term" value="P:electron transport coupled proton transport"/>
    <property type="evidence" value="ECO:0007669"/>
    <property type="project" value="TreeGrafter"/>
</dbReference>
<dbReference type="AlphaFoldDB" id="H6BHS8"/>
<feature type="domain" description="NADH:quinone oxidoreductase/Mrp antiporter transmembrane" evidence="9">
    <location>
        <begin position="106"/>
        <end position="370"/>
    </location>
</feature>
<keyword evidence="6 8" id="KW-0472">Membrane</keyword>
<feature type="transmembrane region" description="Helical" evidence="8">
    <location>
        <begin position="50"/>
        <end position="75"/>
    </location>
</feature>
<evidence type="ECO:0000256" key="2">
    <source>
        <dbReference type="ARBA" id="ARBA00012944"/>
    </source>
</evidence>
<accession>H6BHS8</accession>
<feature type="transmembrane region" description="Helical" evidence="8">
    <location>
        <begin position="285"/>
        <end position="310"/>
    </location>
</feature>
<dbReference type="PRINTS" id="PR01434">
    <property type="entry name" value="NADHDHGNASE5"/>
</dbReference>
<dbReference type="PANTHER" id="PTHR42829">
    <property type="entry name" value="NADH-UBIQUINONE OXIDOREDUCTASE CHAIN 5"/>
    <property type="match status" value="1"/>
</dbReference>
<feature type="transmembrane region" description="Helical" evidence="8">
    <location>
        <begin position="235"/>
        <end position="254"/>
    </location>
</feature>
<evidence type="ECO:0000259" key="10">
    <source>
        <dbReference type="Pfam" id="PF00662"/>
    </source>
</evidence>
<dbReference type="GO" id="GO:0042773">
    <property type="term" value="P:ATP synthesis coupled electron transport"/>
    <property type="evidence" value="ECO:0007669"/>
    <property type="project" value="InterPro"/>
</dbReference>
<feature type="transmembrane region" description="Helical" evidence="8">
    <location>
        <begin position="111"/>
        <end position="127"/>
    </location>
</feature>
<evidence type="ECO:0000259" key="9">
    <source>
        <dbReference type="Pfam" id="PF00361"/>
    </source>
</evidence>
<evidence type="ECO:0000256" key="7">
    <source>
        <dbReference type="ARBA" id="ARBA00049551"/>
    </source>
</evidence>
<dbReference type="EC" id="7.1.1.2" evidence="2 8"/>
<dbReference type="InterPro" id="IPR001750">
    <property type="entry name" value="ND/Mrp_TM"/>
</dbReference>
<name>H6BHS8_9BIVA</name>
<sequence length="558" mass="61513">MNGVITYFLFCAGFLLLMGVMKLTDGVVLVLEWEMSEKVLSEMSFLFVVDWVSCSFASSVLFISGCVGVFSNFYMAHDTFLERFTHLMQAFVLSMVILIMFPGFWGMMVGWDGLGVVSFLLVVYYVNSESLSAGMITAISNRIGDVCFIMVIGTLSCFLSFSYMSGVIFSASLLGGLIMVGSMTKSAQVPFSAWLPEAMAAPTPVSTLVHSSTLVTAGVYVLIRFMEYLGELESGTLMVVSVITIIMAGSSGSLEVDMKKVVALSTLSQVGMMMFTLSMGANEVAYFHLLVHAFFKALMFMCVGGVIFYSGGYQDARFLGGIWVKLPLTSCLLVFSNLSLMGLPFLSGFYSKELIMGSYLVGNCSWISYCLLLVSLGLTVCYAIRMMMLMLMEMGACSWGHFKMENGFYVMSLVLMSNGAAGMAVLMQTYLSSFEHKILFLQGGVFYSFLSNLAMLLFNVIVLFIVLNASSSFMTLKGALSSMWFLKLMSGNIISKFFLTHVSKFVNNVEMSVIRGYVFQSGMKLMVLGLSNKLRKMNFSLIGLVLFYCVCFIALVFY</sequence>
<comment type="function">
    <text evidence="8">Core subunit of the mitochondrial membrane respiratory chain NADH dehydrogenase (Complex I) which catalyzes electron transfer from NADH through the respiratory chain, using ubiquinone as an electron acceptor. Essential for the catalytic activity and assembly of complex I.</text>
</comment>
<dbReference type="GO" id="GO:0008137">
    <property type="term" value="F:NADH dehydrogenase (ubiquinone) activity"/>
    <property type="evidence" value="ECO:0007669"/>
    <property type="project" value="UniProtKB-EC"/>
</dbReference>
<comment type="similarity">
    <text evidence="8">Belongs to the complex I subunit 5 family.</text>
</comment>
<dbReference type="InterPro" id="IPR001516">
    <property type="entry name" value="Proton_antipo_N"/>
</dbReference>
<dbReference type="InterPro" id="IPR003945">
    <property type="entry name" value="NU5C-like"/>
</dbReference>
<evidence type="ECO:0000313" key="11">
    <source>
        <dbReference type="EMBL" id="AEH99619.1"/>
    </source>
</evidence>
<keyword evidence="8" id="KW-0520">NAD</keyword>
<proteinExistence type="inferred from homology"/>
<feature type="transmembrane region" description="Helical" evidence="8">
    <location>
        <begin position="261"/>
        <end position="279"/>
    </location>
</feature>
<feature type="transmembrane region" description="Helical" evidence="8">
    <location>
        <begin position="87"/>
        <end position="105"/>
    </location>
</feature>
<protein>
    <recommendedName>
        <fullName evidence="3 8">NADH-ubiquinone oxidoreductase chain 5</fullName>
        <ecNumber evidence="2 8">7.1.1.2</ecNumber>
    </recommendedName>
</protein>
<geneLocation type="mitochondrion" evidence="11"/>
<comment type="catalytic activity">
    <reaction evidence="7 8">
        <text>a ubiquinone + NADH + 5 H(+)(in) = a ubiquinol + NAD(+) + 4 H(+)(out)</text>
        <dbReference type="Rhea" id="RHEA:29091"/>
        <dbReference type="Rhea" id="RHEA-COMP:9565"/>
        <dbReference type="Rhea" id="RHEA-COMP:9566"/>
        <dbReference type="ChEBI" id="CHEBI:15378"/>
        <dbReference type="ChEBI" id="CHEBI:16389"/>
        <dbReference type="ChEBI" id="CHEBI:17976"/>
        <dbReference type="ChEBI" id="CHEBI:57540"/>
        <dbReference type="ChEBI" id="CHEBI:57945"/>
        <dbReference type="EC" id="7.1.1.2"/>
    </reaction>
</comment>
<feature type="transmembrane region" description="Helical" evidence="8">
    <location>
        <begin position="537"/>
        <end position="557"/>
    </location>
</feature>
<feature type="transmembrane region" description="Helical" evidence="8">
    <location>
        <begin position="446"/>
        <end position="467"/>
    </location>
</feature>
<comment type="subcellular location">
    <subcellularLocation>
        <location evidence="1">Membrane</location>
        <topology evidence="1">Multi-pass membrane protein</topology>
    </subcellularLocation>
</comment>
<feature type="transmembrane region" description="Helical" evidence="8">
    <location>
        <begin position="366"/>
        <end position="385"/>
    </location>
</feature>
<organism evidence="11">
    <name type="scientific">Paphia amabilis</name>
    <name type="common">short-necked clam</name>
    <dbReference type="NCBI Taxonomy" id="676961"/>
    <lineage>
        <taxon>Eukaryota</taxon>
        <taxon>Metazoa</taxon>
        <taxon>Spiralia</taxon>
        <taxon>Lophotrochozoa</taxon>
        <taxon>Mollusca</taxon>
        <taxon>Bivalvia</taxon>
        <taxon>Autobranchia</taxon>
        <taxon>Heteroconchia</taxon>
        <taxon>Euheterodonta</taxon>
        <taxon>Imparidentia</taxon>
        <taxon>Neoheterodontei</taxon>
        <taxon>Venerida</taxon>
        <taxon>Veneroidea</taxon>
        <taxon>Veneridae</taxon>
        <taxon>Paphia</taxon>
    </lineage>
</organism>
<keyword evidence="8" id="KW-0830">Ubiquinone</keyword>
<evidence type="ECO:0000256" key="8">
    <source>
        <dbReference type="RuleBase" id="RU003404"/>
    </source>
</evidence>
<evidence type="ECO:0000256" key="5">
    <source>
        <dbReference type="ARBA" id="ARBA00022989"/>
    </source>
</evidence>
<gene>
    <name evidence="11" type="primary">nad5</name>
</gene>
<keyword evidence="8" id="KW-0813">Transport</keyword>
<dbReference type="Pfam" id="PF00662">
    <property type="entry name" value="Proton_antipo_N"/>
    <property type="match status" value="1"/>
</dbReference>
<feature type="transmembrane region" description="Helical" evidence="8">
    <location>
        <begin position="322"/>
        <end position="346"/>
    </location>
</feature>
<keyword evidence="8 11" id="KW-0496">Mitochondrion</keyword>
<dbReference type="Pfam" id="PF00361">
    <property type="entry name" value="Proton_antipo_M"/>
    <property type="match status" value="1"/>
</dbReference>
<reference evidence="11" key="1">
    <citation type="journal article" date="2012" name="Gene">
        <title>Comparative studies of the complete mitochondrial genomes of four Paphia clams and reconsideration of subgenus Neotapes (Bivalvia: Veneridae).</title>
        <authorList>
            <person name="Xu X."/>
            <person name="Wu X."/>
            <person name="Yu Z."/>
        </authorList>
    </citation>
    <scope>NUCLEOTIDE SEQUENCE</scope>
    <source>
        <tissue evidence="11">Adductor muscle</tissue>
    </source>
</reference>
<dbReference type="PANTHER" id="PTHR42829:SF2">
    <property type="entry name" value="NADH-UBIQUINONE OXIDOREDUCTASE CHAIN 5"/>
    <property type="match status" value="1"/>
</dbReference>
<keyword evidence="4 8" id="KW-0812">Transmembrane</keyword>
<dbReference type="EMBL" id="JF969276">
    <property type="protein sequence ID" value="AEH99619.1"/>
    <property type="molecule type" value="Genomic_DNA"/>
</dbReference>
<keyword evidence="5 8" id="KW-1133">Transmembrane helix</keyword>
<evidence type="ECO:0000256" key="6">
    <source>
        <dbReference type="ARBA" id="ARBA00023136"/>
    </source>
</evidence>
<feature type="transmembrane region" description="Helical" evidence="8">
    <location>
        <begin position="167"/>
        <end position="184"/>
    </location>
</feature>
<evidence type="ECO:0000256" key="1">
    <source>
        <dbReference type="ARBA" id="ARBA00004141"/>
    </source>
</evidence>